<evidence type="ECO:0000313" key="3">
    <source>
        <dbReference type="Proteomes" id="UP000321362"/>
    </source>
</evidence>
<dbReference type="InterPro" id="IPR011048">
    <property type="entry name" value="Haem_d1_sf"/>
</dbReference>
<proteinExistence type="predicted"/>
<dbReference type="PANTHER" id="PTHR47197:SF3">
    <property type="entry name" value="DIHYDRO-HEME D1 DEHYDROGENASE"/>
    <property type="match status" value="1"/>
</dbReference>
<dbReference type="KEGG" id="mgk:FSB76_12415"/>
<dbReference type="InterPro" id="IPR015943">
    <property type="entry name" value="WD40/YVTN_repeat-like_dom_sf"/>
</dbReference>
<name>A0A5B8VZ99_9SPHI</name>
<evidence type="ECO:0000313" key="2">
    <source>
        <dbReference type="EMBL" id="QEC76713.1"/>
    </source>
</evidence>
<protein>
    <submittedName>
        <fullName evidence="2">YncE family protein</fullName>
    </submittedName>
</protein>
<organism evidence="2 3">
    <name type="scientific">Mucilaginibacter ginsenosidivorax</name>
    <dbReference type="NCBI Taxonomy" id="862126"/>
    <lineage>
        <taxon>Bacteria</taxon>
        <taxon>Pseudomonadati</taxon>
        <taxon>Bacteroidota</taxon>
        <taxon>Sphingobacteriia</taxon>
        <taxon>Sphingobacteriales</taxon>
        <taxon>Sphingobacteriaceae</taxon>
        <taxon>Mucilaginibacter</taxon>
    </lineage>
</organism>
<dbReference type="EMBL" id="CP042437">
    <property type="protein sequence ID" value="QEC76713.1"/>
    <property type="molecule type" value="Genomic_DNA"/>
</dbReference>
<dbReference type="PANTHER" id="PTHR47197">
    <property type="entry name" value="PROTEIN NIRF"/>
    <property type="match status" value="1"/>
</dbReference>
<dbReference type="Proteomes" id="UP000321362">
    <property type="component" value="Chromosome"/>
</dbReference>
<gene>
    <name evidence="2" type="ORF">FSB76_12415</name>
</gene>
<dbReference type="SUPFAM" id="SSF51004">
    <property type="entry name" value="C-terminal (heme d1) domain of cytochrome cd1-nitrite reductase"/>
    <property type="match status" value="1"/>
</dbReference>
<dbReference type="AlphaFoldDB" id="A0A5B8VZ99"/>
<dbReference type="RefSeq" id="WP_147053883.1">
    <property type="nucleotide sequence ID" value="NZ_CP042437.1"/>
</dbReference>
<feature type="signal peptide" evidence="1">
    <location>
        <begin position="1"/>
        <end position="20"/>
    </location>
</feature>
<evidence type="ECO:0000256" key="1">
    <source>
        <dbReference type="SAM" id="SignalP"/>
    </source>
</evidence>
<sequence>MKNLSILLIFFAALPFCALAQQQNYVAEKTIALPGDGGYDYAFIDQPNNTLYVSHGTAVNVVDLKTETVKGTIAGMQGVHGIAVDNQLNRGFISDGKADQVIVFDLKTLAIINRVPLDHKGADAILFDPASKKIFTFNGHSSSACVVDPETMKQIAFIDMGGAPEFAVADGKGLIYNNLEDKSSLNVIDTKTYKVTQNYTLSPCGGPTGLAIDKKGQKLFSVCRENKGLSVVDIPTGKVIQTLPIGAGVDAVIFDPATKMLIASNGDGTASVFKQDTPDNYIPAQTITTQNRAKTMALDLSTHKLYFPVANFEPGTKTAIPGSFKVLVYSLQ</sequence>
<dbReference type="Gene3D" id="2.130.10.10">
    <property type="entry name" value="YVTN repeat-like/Quinoprotein amine dehydrogenase"/>
    <property type="match status" value="2"/>
</dbReference>
<feature type="chain" id="PRO_5023044584" evidence="1">
    <location>
        <begin position="21"/>
        <end position="332"/>
    </location>
</feature>
<keyword evidence="3" id="KW-1185">Reference proteome</keyword>
<reference evidence="2 3" key="1">
    <citation type="journal article" date="2013" name="J. Microbiol.">
        <title>Mucilaginibacter ginsenosidivorax sp. nov., with ginsenoside converting activity isolated from sediment.</title>
        <authorList>
            <person name="Kim J.K."/>
            <person name="Choi T.E."/>
            <person name="Liu Q.M."/>
            <person name="Park H.Y."/>
            <person name="Yi T.H."/>
            <person name="Yoon M.H."/>
            <person name="Kim S.C."/>
            <person name="Im W.T."/>
        </authorList>
    </citation>
    <scope>NUCLEOTIDE SEQUENCE [LARGE SCALE GENOMIC DNA]</scope>
    <source>
        <strain evidence="2 3">KHI28</strain>
    </source>
</reference>
<dbReference type="InterPro" id="IPR051200">
    <property type="entry name" value="Host-pathogen_enzymatic-act"/>
</dbReference>
<keyword evidence="1" id="KW-0732">Signal</keyword>
<accession>A0A5B8VZ99</accession>
<dbReference type="OrthoDB" id="7187796at2"/>